<dbReference type="SMART" id="SM00331">
    <property type="entry name" value="PP2C_SIG"/>
    <property type="match status" value="1"/>
</dbReference>
<reference evidence="2 3" key="1">
    <citation type="submission" date="2017-08" db="EMBL/GenBank/DDBJ databases">
        <title>Complete Genome Sequence of Bacillus kochii Oregon-R-modENCODE STRAIN BDGP4, isolated from Drosophila melanogaster gut.</title>
        <authorList>
            <person name="Wan K.H."/>
            <person name="Yu C."/>
            <person name="Park S."/>
            <person name="Hammonds A.S."/>
            <person name="Booth B.W."/>
            <person name="Celniker S.E."/>
        </authorList>
    </citation>
    <scope>NUCLEOTIDE SEQUENCE [LARGE SCALE GENOMIC DNA]</scope>
    <source>
        <strain evidence="2 3">BDGP4</strain>
    </source>
</reference>
<sequence length="196" mass="21990">MNDPHQMDVITDQLAKRGQSVCGDSFYYHTTDDYFICVLADGLGSGEYANEASSAVVNTVRENHDLDISTIMDLSNQSLLHKRGAAVGVIKINFHTKELAYCCTGNIRFFFYGDTEKLIYPLPTSGYLSGKRQAFKIHRFDYTNGIKFLMFSDGYPISGIKKLMNKYLPIEATAKLIRAQNMNLIDDATFIIGSLQ</sequence>
<dbReference type="AlphaFoldDB" id="A0A286R7Z0"/>
<gene>
    <name evidence="2" type="ORF">CKF48_07880</name>
</gene>
<dbReference type="OrthoDB" id="1090916at2"/>
<accession>A0A286R7Z0</accession>
<dbReference type="InterPro" id="IPR001932">
    <property type="entry name" value="PPM-type_phosphatase-like_dom"/>
</dbReference>
<dbReference type="PANTHER" id="PTHR35801">
    <property type="entry name" value="PHOSPHOSERINE PHOSPHATASE RSBX"/>
    <property type="match status" value="1"/>
</dbReference>
<evidence type="ECO:0000259" key="1">
    <source>
        <dbReference type="SMART" id="SM00331"/>
    </source>
</evidence>
<organism evidence="2 3">
    <name type="scientific">Cytobacillus kochii</name>
    <dbReference type="NCBI Taxonomy" id="859143"/>
    <lineage>
        <taxon>Bacteria</taxon>
        <taxon>Bacillati</taxon>
        <taxon>Bacillota</taxon>
        <taxon>Bacilli</taxon>
        <taxon>Bacillales</taxon>
        <taxon>Bacillaceae</taxon>
        <taxon>Cytobacillus</taxon>
    </lineage>
</organism>
<evidence type="ECO:0000313" key="3">
    <source>
        <dbReference type="Proteomes" id="UP000215137"/>
    </source>
</evidence>
<protein>
    <submittedName>
        <fullName evidence="2">Phosphoserine phosphatase</fullName>
    </submittedName>
</protein>
<feature type="domain" description="PPM-type phosphatase" evidence="1">
    <location>
        <begin position="6"/>
        <end position="195"/>
    </location>
</feature>
<keyword evidence="3" id="KW-1185">Reference proteome</keyword>
<name>A0A286R7Z0_9BACI</name>
<evidence type="ECO:0000313" key="2">
    <source>
        <dbReference type="EMBL" id="ASV69981.1"/>
    </source>
</evidence>
<dbReference type="SUPFAM" id="SSF81606">
    <property type="entry name" value="PP2C-like"/>
    <property type="match status" value="1"/>
</dbReference>
<dbReference type="InterPro" id="IPR036457">
    <property type="entry name" value="PPM-type-like_dom_sf"/>
</dbReference>
<dbReference type="InterPro" id="IPR039248">
    <property type="entry name" value="Ptase_RsbX"/>
</dbReference>
<dbReference type="PANTHER" id="PTHR35801:SF1">
    <property type="entry name" value="PHOSPHOSERINE PHOSPHATASE RSBX"/>
    <property type="match status" value="1"/>
</dbReference>
<dbReference type="EMBL" id="CP022983">
    <property type="protein sequence ID" value="ASV69981.1"/>
    <property type="molecule type" value="Genomic_DNA"/>
</dbReference>
<dbReference type="Proteomes" id="UP000215137">
    <property type="component" value="Chromosome"/>
</dbReference>
<dbReference type="Gene3D" id="3.60.40.10">
    <property type="entry name" value="PPM-type phosphatase domain"/>
    <property type="match status" value="1"/>
</dbReference>
<proteinExistence type="predicted"/>
<dbReference type="Pfam" id="PF07228">
    <property type="entry name" value="SpoIIE"/>
    <property type="match status" value="1"/>
</dbReference>
<dbReference type="KEGG" id="bko:CKF48_07880"/>